<keyword evidence="2" id="KW-1133">Transmembrane helix</keyword>
<dbReference type="PANTHER" id="PTHR30093">
    <property type="entry name" value="GENERAL SECRETION PATHWAY PROTEIN G"/>
    <property type="match status" value="1"/>
</dbReference>
<dbReference type="STRING" id="1817813.A2008_04170"/>
<feature type="domain" description="Type II secretion system protein GspG C-terminal" evidence="3">
    <location>
        <begin position="50"/>
        <end position="125"/>
    </location>
</feature>
<dbReference type="Pfam" id="PF08334">
    <property type="entry name" value="T2SSG"/>
    <property type="match status" value="1"/>
</dbReference>
<name>A0A1F7WT77_9BACT</name>
<evidence type="ECO:0000256" key="1">
    <source>
        <dbReference type="SAM" id="MobiDB-lite"/>
    </source>
</evidence>
<feature type="compositionally biased region" description="Basic and acidic residues" evidence="1">
    <location>
        <begin position="159"/>
        <end position="173"/>
    </location>
</feature>
<dbReference type="EMBL" id="MGFH01000085">
    <property type="protein sequence ID" value="OGM05992.1"/>
    <property type="molecule type" value="Genomic_DNA"/>
</dbReference>
<evidence type="ECO:0000313" key="5">
    <source>
        <dbReference type="Proteomes" id="UP000178735"/>
    </source>
</evidence>
<sequence length="195" mass="22083">MGENKNREVEIMFKKNENKGFTLIELLIVISIIGILVGVGISQYARSSEDARRKKAAGDVKSICNVIKSFNTLERKKFYKLKDLTQLTGKYMQKIPLDPWGRQYRVDGTYVFSYGEDGIASGDDIRQKYERDSIIENSIFVASQGADGTERPGGWKMNPEYDPKDREREDSGRDYNYVKIDKSSTTAGGNSVLIK</sequence>
<dbReference type="PROSITE" id="PS00409">
    <property type="entry name" value="PROKAR_NTER_METHYL"/>
    <property type="match status" value="1"/>
</dbReference>
<proteinExistence type="predicted"/>
<evidence type="ECO:0000313" key="4">
    <source>
        <dbReference type="EMBL" id="OGM05992.1"/>
    </source>
</evidence>
<dbReference type="Proteomes" id="UP000178735">
    <property type="component" value="Unassembled WGS sequence"/>
</dbReference>
<evidence type="ECO:0000256" key="2">
    <source>
        <dbReference type="SAM" id="Phobius"/>
    </source>
</evidence>
<dbReference type="NCBIfam" id="TIGR02532">
    <property type="entry name" value="IV_pilin_GFxxxE"/>
    <property type="match status" value="1"/>
</dbReference>
<feature type="transmembrane region" description="Helical" evidence="2">
    <location>
        <begin position="20"/>
        <end position="45"/>
    </location>
</feature>
<reference evidence="4 5" key="1">
    <citation type="journal article" date="2016" name="Nat. Commun.">
        <title>Thousands of microbial genomes shed light on interconnected biogeochemical processes in an aquifer system.</title>
        <authorList>
            <person name="Anantharaman K."/>
            <person name="Brown C.T."/>
            <person name="Hug L.A."/>
            <person name="Sharon I."/>
            <person name="Castelle C.J."/>
            <person name="Probst A.J."/>
            <person name="Thomas B.C."/>
            <person name="Singh A."/>
            <person name="Wilkins M.J."/>
            <person name="Karaoz U."/>
            <person name="Brodie E.L."/>
            <person name="Williams K.H."/>
            <person name="Hubbard S.S."/>
            <person name="Banfield J.F."/>
        </authorList>
    </citation>
    <scope>NUCLEOTIDE SEQUENCE [LARGE SCALE GENOMIC DNA]</scope>
</reference>
<dbReference type="SUPFAM" id="SSF54523">
    <property type="entry name" value="Pili subunits"/>
    <property type="match status" value="1"/>
</dbReference>
<dbReference type="InterPro" id="IPR012902">
    <property type="entry name" value="N_methyl_site"/>
</dbReference>
<gene>
    <name evidence="4" type="ORF">A2008_04170</name>
</gene>
<keyword evidence="2" id="KW-0812">Transmembrane</keyword>
<comment type="caution">
    <text evidence="4">The sequence shown here is derived from an EMBL/GenBank/DDBJ whole genome shotgun (WGS) entry which is preliminary data.</text>
</comment>
<dbReference type="AlphaFoldDB" id="A0A1F7WT77"/>
<dbReference type="InterPro" id="IPR045584">
    <property type="entry name" value="Pilin-like"/>
</dbReference>
<dbReference type="Pfam" id="PF07963">
    <property type="entry name" value="N_methyl"/>
    <property type="match status" value="1"/>
</dbReference>
<dbReference type="InterPro" id="IPR013545">
    <property type="entry name" value="T2SS_protein-GspG_C"/>
</dbReference>
<organism evidence="4 5">
    <name type="scientific">Candidatus Wallbacteria bacterium GWC2_49_35</name>
    <dbReference type="NCBI Taxonomy" id="1817813"/>
    <lineage>
        <taxon>Bacteria</taxon>
        <taxon>Candidatus Walliibacteriota</taxon>
    </lineage>
</organism>
<evidence type="ECO:0000259" key="3">
    <source>
        <dbReference type="Pfam" id="PF08334"/>
    </source>
</evidence>
<keyword evidence="2" id="KW-0472">Membrane</keyword>
<dbReference type="Gene3D" id="3.30.700.10">
    <property type="entry name" value="Glycoprotein, Type 4 Pilin"/>
    <property type="match status" value="1"/>
</dbReference>
<protein>
    <recommendedName>
        <fullName evidence="3">Type II secretion system protein GspG C-terminal domain-containing protein</fullName>
    </recommendedName>
</protein>
<accession>A0A1F7WT77</accession>
<feature type="region of interest" description="Disordered" evidence="1">
    <location>
        <begin position="145"/>
        <end position="177"/>
    </location>
</feature>